<comment type="caution">
    <text evidence="2">The sequence shown here is derived from an EMBL/GenBank/DDBJ whole genome shotgun (WGS) entry which is preliminary data.</text>
</comment>
<evidence type="ECO:0000313" key="3">
    <source>
        <dbReference type="Proteomes" id="UP001152320"/>
    </source>
</evidence>
<gene>
    <name evidence="2" type="ORF">HOLleu_22452</name>
</gene>
<dbReference type="PANTHER" id="PTHR47331">
    <property type="entry name" value="PHD-TYPE DOMAIN-CONTAINING PROTEIN"/>
    <property type="match status" value="1"/>
</dbReference>
<accession>A0A9Q1H7G9</accession>
<proteinExistence type="predicted"/>
<feature type="region of interest" description="Disordered" evidence="1">
    <location>
        <begin position="34"/>
        <end position="60"/>
    </location>
</feature>
<dbReference type="EMBL" id="JAIZAY010000010">
    <property type="protein sequence ID" value="KAJ8035280.1"/>
    <property type="molecule type" value="Genomic_DNA"/>
</dbReference>
<sequence length="235" mass="26179">MQLVNARTQANLSDASSLERHFPDEGVKYTQECVQAANPQQTGDPHLDSKESHKPDLPKTGLAANVASENSATQEDNFAKLLAKQVSLSRLPIPEPGVFQGDPLKYPAWKSAIDLLLENKGVPSNERFHFLRKYLSGPPREAIEGYFLIPTSDTYVEARRLLDERYGNPLIIADAFRKKLDSWPKIQNGDPFALRKFADFLGQCESAMHVAPAGLSFLDDSWECRKILTKLPSGL</sequence>
<protein>
    <submittedName>
        <fullName evidence="2">Uncharacterized protein</fullName>
    </submittedName>
</protein>
<dbReference type="AlphaFoldDB" id="A0A9Q1H7G9"/>
<reference evidence="2" key="1">
    <citation type="submission" date="2021-10" db="EMBL/GenBank/DDBJ databases">
        <title>Tropical sea cucumber genome reveals ecological adaptation and Cuvierian tubules defense mechanism.</title>
        <authorList>
            <person name="Chen T."/>
        </authorList>
    </citation>
    <scope>NUCLEOTIDE SEQUENCE</scope>
    <source>
        <strain evidence="2">Nanhai2018</strain>
        <tissue evidence="2">Muscle</tissue>
    </source>
</reference>
<evidence type="ECO:0000256" key="1">
    <source>
        <dbReference type="SAM" id="MobiDB-lite"/>
    </source>
</evidence>
<keyword evidence="3" id="KW-1185">Reference proteome</keyword>
<name>A0A9Q1H7G9_HOLLE</name>
<feature type="compositionally biased region" description="Basic and acidic residues" evidence="1">
    <location>
        <begin position="45"/>
        <end position="57"/>
    </location>
</feature>
<organism evidence="2 3">
    <name type="scientific">Holothuria leucospilota</name>
    <name type="common">Black long sea cucumber</name>
    <name type="synonym">Mertensiothuria leucospilota</name>
    <dbReference type="NCBI Taxonomy" id="206669"/>
    <lineage>
        <taxon>Eukaryota</taxon>
        <taxon>Metazoa</taxon>
        <taxon>Echinodermata</taxon>
        <taxon>Eleutherozoa</taxon>
        <taxon>Echinozoa</taxon>
        <taxon>Holothuroidea</taxon>
        <taxon>Aspidochirotacea</taxon>
        <taxon>Aspidochirotida</taxon>
        <taxon>Holothuriidae</taxon>
        <taxon>Holothuria</taxon>
    </lineage>
</organism>
<evidence type="ECO:0000313" key="2">
    <source>
        <dbReference type="EMBL" id="KAJ8035280.1"/>
    </source>
</evidence>
<dbReference type="OrthoDB" id="10065844at2759"/>
<dbReference type="PANTHER" id="PTHR47331:SF5">
    <property type="entry name" value="RIBONUCLEASE H"/>
    <property type="match status" value="1"/>
</dbReference>
<dbReference type="Pfam" id="PF03564">
    <property type="entry name" value="DUF1759"/>
    <property type="match status" value="1"/>
</dbReference>
<dbReference type="Proteomes" id="UP001152320">
    <property type="component" value="Chromosome 10"/>
</dbReference>
<dbReference type="InterPro" id="IPR005312">
    <property type="entry name" value="DUF1759"/>
</dbReference>